<proteinExistence type="predicted"/>
<dbReference type="Proteomes" id="UP000799118">
    <property type="component" value="Unassembled WGS sequence"/>
</dbReference>
<reference evidence="1" key="1">
    <citation type="journal article" date="2019" name="Environ. Microbiol.">
        <title>Fungal ecological strategies reflected in gene transcription - a case study of two litter decomposers.</title>
        <authorList>
            <person name="Barbi F."/>
            <person name="Kohler A."/>
            <person name="Barry K."/>
            <person name="Baskaran P."/>
            <person name="Daum C."/>
            <person name="Fauchery L."/>
            <person name="Ihrmark K."/>
            <person name="Kuo A."/>
            <person name="LaButti K."/>
            <person name="Lipzen A."/>
            <person name="Morin E."/>
            <person name="Grigoriev I.V."/>
            <person name="Henrissat B."/>
            <person name="Lindahl B."/>
            <person name="Martin F."/>
        </authorList>
    </citation>
    <scope>NUCLEOTIDE SEQUENCE</scope>
    <source>
        <strain evidence="1">JB14</strain>
    </source>
</reference>
<protein>
    <submittedName>
        <fullName evidence="1">Uncharacterized protein</fullName>
    </submittedName>
</protein>
<dbReference type="CDD" id="cd12148">
    <property type="entry name" value="fungal_TF_MHR"/>
    <property type="match status" value="1"/>
</dbReference>
<dbReference type="EMBL" id="ML769450">
    <property type="protein sequence ID" value="KAE9401030.1"/>
    <property type="molecule type" value="Genomic_DNA"/>
</dbReference>
<keyword evidence="2" id="KW-1185">Reference proteome</keyword>
<feature type="non-terminal residue" evidence="1">
    <location>
        <position position="1"/>
    </location>
</feature>
<gene>
    <name evidence="1" type="ORF">BT96DRAFT_800032</name>
</gene>
<dbReference type="AlphaFoldDB" id="A0A6A4HTH4"/>
<name>A0A6A4HTH4_9AGAR</name>
<accession>A0A6A4HTH4</accession>
<dbReference type="OrthoDB" id="4456959at2759"/>
<organism evidence="1 2">
    <name type="scientific">Gymnopus androsaceus JB14</name>
    <dbReference type="NCBI Taxonomy" id="1447944"/>
    <lineage>
        <taxon>Eukaryota</taxon>
        <taxon>Fungi</taxon>
        <taxon>Dikarya</taxon>
        <taxon>Basidiomycota</taxon>
        <taxon>Agaricomycotina</taxon>
        <taxon>Agaricomycetes</taxon>
        <taxon>Agaricomycetidae</taxon>
        <taxon>Agaricales</taxon>
        <taxon>Marasmiineae</taxon>
        <taxon>Omphalotaceae</taxon>
        <taxon>Gymnopus</taxon>
    </lineage>
</organism>
<feature type="non-terminal residue" evidence="1">
    <location>
        <position position="132"/>
    </location>
</feature>
<evidence type="ECO:0000313" key="2">
    <source>
        <dbReference type="Proteomes" id="UP000799118"/>
    </source>
</evidence>
<sequence>KRPEFWDPCPWQKLHDPTHNAPPLVFPDPDLLDHLVDLYFRKQNGMRLLHQATFEQGLRDGLHKKDRDFGELVLSVCGIGAWRTDDPRALADGTDSKYSLGWKYYEQITLMQDLSRTTALYRVQIMIVCTQY</sequence>
<evidence type="ECO:0000313" key="1">
    <source>
        <dbReference type="EMBL" id="KAE9401030.1"/>
    </source>
</evidence>